<evidence type="ECO:0000313" key="1">
    <source>
        <dbReference type="EMBL" id="MDD0824348.1"/>
    </source>
</evidence>
<protein>
    <submittedName>
        <fullName evidence="1">Uncharacterized protein</fullName>
    </submittedName>
</protein>
<name>A0ABT5MU08_9PAST</name>
<accession>A0ABT5MU08</accession>
<dbReference type="RefSeq" id="WP_273749086.1">
    <property type="nucleotide sequence ID" value="NZ_JAQSJE010000007.1"/>
</dbReference>
<organism evidence="1 2">
    <name type="scientific">Mannheimia cairinae</name>
    <dbReference type="NCBI Taxonomy" id="3025936"/>
    <lineage>
        <taxon>Bacteria</taxon>
        <taxon>Pseudomonadati</taxon>
        <taxon>Pseudomonadota</taxon>
        <taxon>Gammaproteobacteria</taxon>
        <taxon>Pasteurellales</taxon>
        <taxon>Pasteurellaceae</taxon>
        <taxon>Mannheimia</taxon>
    </lineage>
</organism>
<comment type="caution">
    <text evidence="1">The sequence shown here is derived from an EMBL/GenBank/DDBJ whole genome shotgun (WGS) entry which is preliminary data.</text>
</comment>
<evidence type="ECO:0000313" key="2">
    <source>
        <dbReference type="Proteomes" id="UP001221909"/>
    </source>
</evidence>
<keyword evidence="2" id="KW-1185">Reference proteome</keyword>
<gene>
    <name evidence="1" type="ORF">PTQ27_07720</name>
</gene>
<sequence>MFNLLKLPTDFDAQELEGAAEYAFDICFKGWQTEDFEKLSVLIKSKIGIDKYLEQEESTYRPYWLSVYALPEKERKKIKSELKDHRSLVLVYAYWRLVTGSLVVQNRLLELETLRTSSAQKVADTSLSFLSNLNQLLDDVPVWCDKMPVPSPFLDENGKEIHHIYDLPEYSFVTP</sequence>
<proteinExistence type="predicted"/>
<dbReference type="Proteomes" id="UP001221909">
    <property type="component" value="Unassembled WGS sequence"/>
</dbReference>
<reference evidence="1 2" key="1">
    <citation type="submission" date="2023-02" db="EMBL/GenBank/DDBJ databases">
        <title>Mannheimia cairiniae sp. nov., a novel species of Mannheimia obtained from moscovy ducks (Cairina moschata) and reclassification of Mannheimia ovis as heterotypic synonym of Mannheimia pernigra.</title>
        <authorList>
            <person name="Christensen H."/>
        </authorList>
    </citation>
    <scope>NUCLEOTIDE SEQUENCE [LARGE SCALE GENOMIC DNA]</scope>
    <source>
        <strain evidence="1 2">AT1</strain>
    </source>
</reference>
<dbReference type="EMBL" id="JAQSJE010000007">
    <property type="protein sequence ID" value="MDD0824348.1"/>
    <property type="molecule type" value="Genomic_DNA"/>
</dbReference>